<dbReference type="Gene3D" id="3.40.50.300">
    <property type="entry name" value="P-loop containing nucleotide triphosphate hydrolases"/>
    <property type="match status" value="1"/>
</dbReference>
<dbReference type="InterPro" id="IPR032380">
    <property type="entry name" value="PNKP_ligase_dom"/>
</dbReference>
<comment type="caution">
    <text evidence="2">The sequence shown here is derived from an EMBL/GenBank/DDBJ whole genome shotgun (WGS) entry which is preliminary data.</text>
</comment>
<dbReference type="EMBL" id="MASJ01000040">
    <property type="protein sequence ID" value="OCS82615.1"/>
    <property type="molecule type" value="Genomic_DNA"/>
</dbReference>
<evidence type="ECO:0000259" key="1">
    <source>
        <dbReference type="Pfam" id="PF16542"/>
    </source>
</evidence>
<organism evidence="2 3">
    <name type="scientific">Caryophanon tenue</name>
    <dbReference type="NCBI Taxonomy" id="33978"/>
    <lineage>
        <taxon>Bacteria</taxon>
        <taxon>Bacillati</taxon>
        <taxon>Bacillota</taxon>
        <taxon>Bacilli</taxon>
        <taxon>Bacillales</taxon>
        <taxon>Caryophanaceae</taxon>
        <taxon>Caryophanon</taxon>
    </lineage>
</organism>
<feature type="domain" description="Polynucleotide kinase-phosphatase ligase" evidence="1">
    <location>
        <begin position="611"/>
        <end position="700"/>
    </location>
</feature>
<dbReference type="CDD" id="cd07423">
    <property type="entry name" value="MPP_Prp_like"/>
    <property type="match status" value="1"/>
</dbReference>
<accession>A0A1C0Y662</accession>
<dbReference type="Proteomes" id="UP000093199">
    <property type="component" value="Unassembled WGS sequence"/>
</dbReference>
<dbReference type="AlphaFoldDB" id="A0A1C0Y662"/>
<protein>
    <recommendedName>
        <fullName evidence="1">Polynucleotide kinase-phosphatase ligase domain-containing protein</fullName>
    </recommendedName>
</protein>
<evidence type="ECO:0000313" key="2">
    <source>
        <dbReference type="EMBL" id="OCS82615.1"/>
    </source>
</evidence>
<dbReference type="STRING" id="33978.A6M13_07000"/>
<dbReference type="PANTHER" id="PTHR42850:SF7">
    <property type="entry name" value="BIS(5'-NUCLEOSYL)-TETRAPHOSPHATASE PRPE [ASYMMETRICAL]"/>
    <property type="match status" value="1"/>
</dbReference>
<dbReference type="PANTHER" id="PTHR42850">
    <property type="entry name" value="METALLOPHOSPHOESTERASE"/>
    <property type="match status" value="1"/>
</dbReference>
<reference evidence="2 3" key="1">
    <citation type="submission" date="2016-07" db="EMBL/GenBank/DDBJ databases">
        <title>Caryophanon tenue genome sequencing.</title>
        <authorList>
            <person name="Verma A."/>
            <person name="Pal Y."/>
            <person name="Krishnamurthi S."/>
        </authorList>
    </citation>
    <scope>NUCLEOTIDE SEQUENCE [LARGE SCALE GENOMIC DNA]</scope>
    <source>
        <strain evidence="2 3">DSM 14152</strain>
    </source>
</reference>
<evidence type="ECO:0000313" key="3">
    <source>
        <dbReference type="Proteomes" id="UP000093199"/>
    </source>
</evidence>
<dbReference type="InterPro" id="IPR050126">
    <property type="entry name" value="Ap4A_hydrolase"/>
</dbReference>
<name>A0A1C0Y662_9BACL</name>
<dbReference type="Gene3D" id="3.60.21.10">
    <property type="match status" value="1"/>
</dbReference>
<dbReference type="RefSeq" id="WP_066548352.1">
    <property type="nucleotide sequence ID" value="NZ_MASJ01000040.1"/>
</dbReference>
<dbReference type="Pfam" id="PF16542">
    <property type="entry name" value="PNKP_ligase"/>
    <property type="match status" value="1"/>
</dbReference>
<dbReference type="GO" id="GO:0005737">
    <property type="term" value="C:cytoplasm"/>
    <property type="evidence" value="ECO:0007669"/>
    <property type="project" value="TreeGrafter"/>
</dbReference>
<sequence length="758" mass="85464">MKISLKQGTILVCVGTSSSGKTTRLQALLEQHELTAAHIVSADACRLLVAGTTAEQTLVAPDHAHIQAERYHQISHAAFRLMHTLIETRASLNETTIVDATHLHAQHRKKIIAIAKRFHVPIEALYFDVPLQTLYERDATRAIPRGKARLSAQWEQLQLQRPLLAKEGFGAVHVLTDDTLHITIEPPRNRIALGNGLDIIGDIHGCYDEFIALITKLGYQQHDGLYTHPKGRKLVSVGDIMSRGPHSIRTMQFWHKHIEAGLAYMTDSNHGYKIARWLSGNAVKLHHGDECVEAEFVRYEQQHGAKQTAALKQQLALMLHDAPSHYIVEQSGLPVAVVTHAGIYDRFIGKQSKRIADFCRYGDVQGEDERGKPIRGAWYEQHATLPLIIWGHEPKLQPFYAQNTVNIDQGVVFGGQLTAFCLPEKTTVCVAAYKNYAGTDDNPIIEAKEARRTLADDAYFHDTRTITNTLAPIAPVDGTAMFHAHEQLRHAPTKQLFVAPHVCEPPRHPDKHATISDALRYYEKHGVSSFVAIPYETKRRVTLFLAKDTHIAKHIVYEETLGFLTKRSGEVLQADDAIQQLHAELVAKQYFTNFQTDFVVIDAYIHEEMPLRMTIVHILAHSGHVHIDKPHTWHIDMAQFLATNSRYFTAPDAYFFSSSDDVQDVENWLATHHATKQGVVIKPLQIVTQKRQKVLHYALRIPFATHAQTNESFPMRIALEQFLLGIEGLQRFVQHEGITRVYECAVAIHALEHIAQSH</sequence>
<proteinExistence type="predicted"/>
<keyword evidence="3" id="KW-1185">Reference proteome</keyword>
<dbReference type="Pfam" id="PF13671">
    <property type="entry name" value="AAA_33"/>
    <property type="match status" value="1"/>
</dbReference>
<dbReference type="Gene3D" id="3.30.470.30">
    <property type="entry name" value="DNA ligase/mRNA capping enzyme"/>
    <property type="match status" value="1"/>
</dbReference>
<dbReference type="InterPro" id="IPR027417">
    <property type="entry name" value="P-loop_NTPase"/>
</dbReference>
<gene>
    <name evidence="2" type="ORF">A6M13_07000</name>
</gene>
<dbReference type="InterPro" id="IPR029052">
    <property type="entry name" value="Metallo-depent_PP-like"/>
</dbReference>
<dbReference type="GO" id="GO:0016791">
    <property type="term" value="F:phosphatase activity"/>
    <property type="evidence" value="ECO:0007669"/>
    <property type="project" value="TreeGrafter"/>
</dbReference>
<dbReference type="SUPFAM" id="SSF52540">
    <property type="entry name" value="P-loop containing nucleoside triphosphate hydrolases"/>
    <property type="match status" value="1"/>
</dbReference>
<dbReference type="SUPFAM" id="SSF56300">
    <property type="entry name" value="Metallo-dependent phosphatases"/>
    <property type="match status" value="1"/>
</dbReference>
<dbReference type="InterPro" id="IPR041780">
    <property type="entry name" value="MPP_PrpE-like"/>
</dbReference>